<evidence type="ECO:0000256" key="1">
    <source>
        <dbReference type="SAM" id="MobiDB-lite"/>
    </source>
</evidence>
<feature type="region of interest" description="Disordered" evidence="1">
    <location>
        <begin position="333"/>
        <end position="389"/>
    </location>
</feature>
<dbReference type="InterPro" id="IPR045339">
    <property type="entry name" value="DUF6534"/>
</dbReference>
<evidence type="ECO:0000313" key="5">
    <source>
        <dbReference type="Proteomes" id="UP000807306"/>
    </source>
</evidence>
<feature type="transmembrane region" description="Helical" evidence="2">
    <location>
        <begin position="64"/>
        <end position="85"/>
    </location>
</feature>
<dbReference type="PANTHER" id="PTHR40465">
    <property type="entry name" value="CHROMOSOME 1, WHOLE GENOME SHOTGUN SEQUENCE"/>
    <property type="match status" value="1"/>
</dbReference>
<feature type="transmembrane region" description="Helical" evidence="2">
    <location>
        <begin position="26"/>
        <end position="52"/>
    </location>
</feature>
<proteinExistence type="predicted"/>
<protein>
    <recommendedName>
        <fullName evidence="3">DUF6534 domain-containing protein</fullName>
    </recommendedName>
</protein>
<feature type="transmembrane region" description="Helical" evidence="2">
    <location>
        <begin position="142"/>
        <end position="162"/>
    </location>
</feature>
<dbReference type="Proteomes" id="UP000807306">
    <property type="component" value="Unassembled WGS sequence"/>
</dbReference>
<dbReference type="AlphaFoldDB" id="A0A9P6ESS2"/>
<organism evidence="4 5">
    <name type="scientific">Crepidotus variabilis</name>
    <dbReference type="NCBI Taxonomy" id="179855"/>
    <lineage>
        <taxon>Eukaryota</taxon>
        <taxon>Fungi</taxon>
        <taxon>Dikarya</taxon>
        <taxon>Basidiomycota</taxon>
        <taxon>Agaricomycotina</taxon>
        <taxon>Agaricomycetes</taxon>
        <taxon>Agaricomycetidae</taxon>
        <taxon>Agaricales</taxon>
        <taxon>Agaricineae</taxon>
        <taxon>Crepidotaceae</taxon>
        <taxon>Crepidotus</taxon>
    </lineage>
</organism>
<gene>
    <name evidence="4" type="ORF">CPB83DRAFT_888560</name>
</gene>
<comment type="caution">
    <text evidence="4">The sequence shown here is derived from an EMBL/GenBank/DDBJ whole genome shotgun (WGS) entry which is preliminary data.</text>
</comment>
<feature type="transmembrane region" description="Helical" evidence="2">
    <location>
        <begin position="105"/>
        <end position="130"/>
    </location>
</feature>
<accession>A0A9P6ESS2</accession>
<feature type="transmembrane region" description="Helical" evidence="2">
    <location>
        <begin position="224"/>
        <end position="245"/>
    </location>
</feature>
<keyword evidence="2" id="KW-1133">Transmembrane helix</keyword>
<keyword evidence="5" id="KW-1185">Reference proteome</keyword>
<keyword evidence="2" id="KW-0812">Transmembrane</keyword>
<feature type="compositionally biased region" description="Polar residues" evidence="1">
    <location>
        <begin position="351"/>
        <end position="362"/>
    </location>
</feature>
<keyword evidence="2" id="KW-0472">Membrane</keyword>
<feature type="transmembrane region" description="Helical" evidence="2">
    <location>
        <begin position="182"/>
        <end position="203"/>
    </location>
</feature>
<evidence type="ECO:0000256" key="2">
    <source>
        <dbReference type="SAM" id="Phobius"/>
    </source>
</evidence>
<dbReference type="PANTHER" id="PTHR40465:SF1">
    <property type="entry name" value="DUF6534 DOMAIN-CONTAINING PROTEIN"/>
    <property type="match status" value="1"/>
</dbReference>
<dbReference type="EMBL" id="MU157825">
    <property type="protein sequence ID" value="KAF9534576.1"/>
    <property type="molecule type" value="Genomic_DNA"/>
</dbReference>
<dbReference type="OrthoDB" id="2536347at2759"/>
<sequence>MAPTAANETLNLLVARASAPPQIVEVATTLFICYLIIWGLFGVLSAQVYLFFIAFPNELLSRQCIVYGLYCFELTQVIMLTVSGIQTFGSGWGDPAALDHIGTIFITIPLMTSIISMTLVAWVVQAFYAFRIAVLAETLWPPITVLVVATIGLGGGIATSVIGGRAHVFSKFLGTPTTISTAFWNGGAALCDVLIATLMLYFLGKRRGSPWKSTQDRVNRIVRLVIETGTLTALVAIANLVLSCLPSHPTYFQITSSIICKMYSNSMMVMLNSRMQIGRLAGNDLEDDGHGGNRISGNASYRRRPEVAAGHAEKASFFQRVLSTVMFASATENTQQSDYSGTRLKNDTKQEQSATGMNSQGPEVNVGDSWSVASNPSRIKVTQEESKDP</sequence>
<reference evidence="4" key="1">
    <citation type="submission" date="2020-11" db="EMBL/GenBank/DDBJ databases">
        <authorList>
            <consortium name="DOE Joint Genome Institute"/>
            <person name="Ahrendt S."/>
            <person name="Riley R."/>
            <person name="Andreopoulos W."/>
            <person name="Labutti K."/>
            <person name="Pangilinan J."/>
            <person name="Ruiz-Duenas F.J."/>
            <person name="Barrasa J.M."/>
            <person name="Sanchez-Garcia M."/>
            <person name="Camarero S."/>
            <person name="Miyauchi S."/>
            <person name="Serrano A."/>
            <person name="Linde D."/>
            <person name="Babiker R."/>
            <person name="Drula E."/>
            <person name="Ayuso-Fernandez I."/>
            <person name="Pacheco R."/>
            <person name="Padilla G."/>
            <person name="Ferreira P."/>
            <person name="Barriuso J."/>
            <person name="Kellner H."/>
            <person name="Castanera R."/>
            <person name="Alfaro M."/>
            <person name="Ramirez L."/>
            <person name="Pisabarro A.G."/>
            <person name="Kuo A."/>
            <person name="Tritt A."/>
            <person name="Lipzen A."/>
            <person name="He G."/>
            <person name="Yan M."/>
            <person name="Ng V."/>
            <person name="Cullen D."/>
            <person name="Martin F."/>
            <person name="Rosso M.-N."/>
            <person name="Henrissat B."/>
            <person name="Hibbett D."/>
            <person name="Martinez A.T."/>
            <person name="Grigoriev I.V."/>
        </authorList>
    </citation>
    <scope>NUCLEOTIDE SEQUENCE</scope>
    <source>
        <strain evidence="4">CBS 506.95</strain>
    </source>
</reference>
<name>A0A9P6ESS2_9AGAR</name>
<evidence type="ECO:0000259" key="3">
    <source>
        <dbReference type="Pfam" id="PF20152"/>
    </source>
</evidence>
<feature type="domain" description="DUF6534" evidence="3">
    <location>
        <begin position="188"/>
        <end position="275"/>
    </location>
</feature>
<evidence type="ECO:0000313" key="4">
    <source>
        <dbReference type="EMBL" id="KAF9534576.1"/>
    </source>
</evidence>
<dbReference type="Pfam" id="PF20152">
    <property type="entry name" value="DUF6534"/>
    <property type="match status" value="1"/>
</dbReference>